<dbReference type="PANTHER" id="PTHR16206:SF4">
    <property type="entry name" value="PROTEIN LET-99"/>
    <property type="match status" value="1"/>
</dbReference>
<dbReference type="Proteomes" id="UP001328107">
    <property type="component" value="Unassembled WGS sequence"/>
</dbReference>
<evidence type="ECO:0000256" key="1">
    <source>
        <dbReference type="SAM" id="MobiDB-lite"/>
    </source>
</evidence>
<protein>
    <recommendedName>
        <fullName evidence="2">DEP domain-containing protein</fullName>
    </recommendedName>
</protein>
<dbReference type="GO" id="GO:0035556">
    <property type="term" value="P:intracellular signal transduction"/>
    <property type="evidence" value="ECO:0007669"/>
    <property type="project" value="InterPro"/>
</dbReference>
<gene>
    <name evidence="3" type="ORF">PMAYCL1PPCAC_06913</name>
</gene>
<proteinExistence type="predicted"/>
<accession>A0AAN4ZDW1</accession>
<dbReference type="PANTHER" id="PTHR16206">
    <property type="entry name" value="DEP DOMAIN-CONTAINING"/>
    <property type="match status" value="1"/>
</dbReference>
<evidence type="ECO:0000313" key="4">
    <source>
        <dbReference type="Proteomes" id="UP001328107"/>
    </source>
</evidence>
<dbReference type="Pfam" id="PF00610">
    <property type="entry name" value="DEP"/>
    <property type="match status" value="1"/>
</dbReference>
<dbReference type="InterPro" id="IPR000591">
    <property type="entry name" value="DEP_dom"/>
</dbReference>
<feature type="compositionally biased region" description="Basic and acidic residues" evidence="1">
    <location>
        <begin position="351"/>
        <end position="360"/>
    </location>
</feature>
<sequence length="941" mass="106864">RGLARADSTNEYSNQFKATQTWNKIAREFRAKMPTKKHWRQLRSFENSFTGKEATDFMLTILPGLLPNKKEITRESCVSLLQKFADNNLFKYAWTADKTTFQDNATLFVWNGDSTLNGVCRTPVLMRRANSFNNGSADRPRKTVLITPKPEISTPDTWKTFELPKSPPKHKHSRNRRLSSSTGNLSLIGIEKFDSLLSPRMGDRAPIIEEGLISPDRREVKEGIEYGEIRKDKKKEYGELGNAKENAYGEIGKKMESLLGEIGRKKESIYGEIVRKTKEPMCVAPKESTKEDGKPPTPNLLRSSPVYASFIKREDRHDVDKENSYEYVTFRRKNMMHTTPSKMLKRGVQSTKEKKDKDGNQTKSVFSRLTPSRLKGKENDTRELSPPHPPAPPPSVQPSRKEDSIYSSIRIRPRAILTDADEWNVYSTALSNRVRSLLGNIEEKDNLMTWNVDGQQVKWSCKYHPMGKVVRAMKQNDDWPAPLVQQMEYLKHFPFHTKNVTVITYTDKQEVKVFRTVVAHLKKNSPLLHSSVGQAFLRVINHFKKLSAPLTRPSSANSGGSIRLETAFSVGSPTTRLLPQARRGRGEWTGEGVVSQSSISSLNEHPSMEGVQSTKENLPVDSVEMSFDASLIPTAFTHRHTLHSTPPQGPLRVDPSSGMKATDILMEPLGDRILRLPGLKHSPDLIERIKNLSPRVSAIPFPLDTVTRPRRGLDDPPVLDPPLLEGISIDMDPALFETLQLLLLSLPVGTRRKLQLILKFINDISNNHCLSLQENRENRYVALDELCDYILAANDDCSMGSSLSHSERINLVSMLIDNESRLFRIPDDFVSRVDTVLMERRRTKQLEFDDGSPSIAPIAPNYCQRIQPEAYTIQMNETNCSLRSLLEGIISNSKMSSSEREKKLKAFEKSHPSIYYSRFPERIQKKQEGGFLHKIFRSRND</sequence>
<feature type="domain" description="DEP" evidence="2">
    <location>
        <begin position="29"/>
        <end position="112"/>
    </location>
</feature>
<reference evidence="4" key="1">
    <citation type="submission" date="2022-10" db="EMBL/GenBank/DDBJ databases">
        <title>Genome assembly of Pristionchus species.</title>
        <authorList>
            <person name="Yoshida K."/>
            <person name="Sommer R.J."/>
        </authorList>
    </citation>
    <scope>NUCLEOTIDE SEQUENCE [LARGE SCALE GENOMIC DNA]</scope>
    <source>
        <strain evidence="4">RS5460</strain>
    </source>
</reference>
<comment type="caution">
    <text evidence="3">The sequence shown here is derived from an EMBL/GenBank/DDBJ whole genome shotgun (WGS) entry which is preliminary data.</text>
</comment>
<feature type="compositionally biased region" description="Pro residues" evidence="1">
    <location>
        <begin position="386"/>
        <end position="396"/>
    </location>
</feature>
<dbReference type="SMART" id="SM00049">
    <property type="entry name" value="DEP"/>
    <property type="match status" value="1"/>
</dbReference>
<feature type="compositionally biased region" description="Basic and acidic residues" evidence="1">
    <location>
        <begin position="375"/>
        <end position="385"/>
    </location>
</feature>
<dbReference type="InterPro" id="IPR036390">
    <property type="entry name" value="WH_DNA-bd_sf"/>
</dbReference>
<dbReference type="Gene3D" id="1.10.10.10">
    <property type="entry name" value="Winged helix-like DNA-binding domain superfamily/Winged helix DNA-binding domain"/>
    <property type="match status" value="1"/>
</dbReference>
<dbReference type="AlphaFoldDB" id="A0AAN4ZDW1"/>
<name>A0AAN4ZDW1_9BILA</name>
<feature type="compositionally biased region" description="Polar residues" evidence="1">
    <location>
        <begin position="361"/>
        <end position="370"/>
    </location>
</feature>
<organism evidence="3 4">
    <name type="scientific">Pristionchus mayeri</name>
    <dbReference type="NCBI Taxonomy" id="1317129"/>
    <lineage>
        <taxon>Eukaryota</taxon>
        <taxon>Metazoa</taxon>
        <taxon>Ecdysozoa</taxon>
        <taxon>Nematoda</taxon>
        <taxon>Chromadorea</taxon>
        <taxon>Rhabditida</taxon>
        <taxon>Rhabditina</taxon>
        <taxon>Diplogasteromorpha</taxon>
        <taxon>Diplogasteroidea</taxon>
        <taxon>Neodiplogasteridae</taxon>
        <taxon>Pristionchus</taxon>
    </lineage>
</organism>
<feature type="non-terminal residue" evidence="3">
    <location>
        <position position="1"/>
    </location>
</feature>
<dbReference type="EMBL" id="BTRK01000002">
    <property type="protein sequence ID" value="GMR36718.1"/>
    <property type="molecule type" value="Genomic_DNA"/>
</dbReference>
<evidence type="ECO:0000313" key="3">
    <source>
        <dbReference type="EMBL" id="GMR36718.1"/>
    </source>
</evidence>
<feature type="compositionally biased region" description="Polar residues" evidence="1">
    <location>
        <begin position="594"/>
        <end position="610"/>
    </location>
</feature>
<evidence type="ECO:0000259" key="2">
    <source>
        <dbReference type="PROSITE" id="PS50186"/>
    </source>
</evidence>
<dbReference type="InterPro" id="IPR036388">
    <property type="entry name" value="WH-like_DNA-bd_sf"/>
</dbReference>
<feature type="region of interest" description="Disordered" evidence="1">
    <location>
        <begin position="583"/>
        <end position="610"/>
    </location>
</feature>
<dbReference type="PROSITE" id="PS50186">
    <property type="entry name" value="DEP"/>
    <property type="match status" value="1"/>
</dbReference>
<dbReference type="SUPFAM" id="SSF46785">
    <property type="entry name" value="Winged helix' DNA-binding domain"/>
    <property type="match status" value="1"/>
</dbReference>
<keyword evidence="4" id="KW-1185">Reference proteome</keyword>
<feature type="region of interest" description="Disordered" evidence="1">
    <location>
        <begin position="336"/>
        <end position="405"/>
    </location>
</feature>